<dbReference type="Pfam" id="PF05990">
    <property type="entry name" value="DUF900"/>
    <property type="match status" value="1"/>
</dbReference>
<proteinExistence type="predicted"/>
<dbReference type="RefSeq" id="WP_167685560.1">
    <property type="nucleotide sequence ID" value="NZ_QHLQ01000024.1"/>
</dbReference>
<sequence length="436" mass="48786">MQRPNQFSAKRKTWLSCTIQAAAIALMLSGCGEYVYNELELMPSPTVYTEGDLDPFNSRGPKQIQPHTQLFYATDREVAAINDKQEFYTNKRGIALRTGTVSIEMTPPAQDWESLRRITLSGERETPRTLQVSAVHEIGPMPFSSSDENGAALPDHITSQAESIFSQAINRQLDLSGNRDVFIYVHGYNVDFEYPTLVSKELQHFLGYQGAFISYNWPATPNRFAYFRDLETASATRRNLRKLVELLSDKTKARRIHLIGYSAGSRLVFEVAYQIALQNQSSGKRRARLGQVILIGSDLDRTYFIQALTDGLLEGMDHLSIYMSSSDAALNLSRIVFGHNRLGQVAAEGEVPSGIEDLLISESRLSLIDASNAPGVDQGNGHWYFRSSPWTSSDIFLSLLKGLLPATRGLIREPKSAVWQFPSDYPERLKSALSVY</sequence>
<dbReference type="PANTHER" id="PTHR36513:SF1">
    <property type="entry name" value="TRANSMEMBRANE PROTEIN"/>
    <property type="match status" value="1"/>
</dbReference>
<dbReference type="Proteomes" id="UP001429564">
    <property type="component" value="Unassembled WGS sequence"/>
</dbReference>
<keyword evidence="2" id="KW-1185">Reference proteome</keyword>
<dbReference type="PANTHER" id="PTHR36513">
    <property type="entry name" value="ABC TRANSMEMBRANE TYPE-1 DOMAIN-CONTAINING PROTEIN"/>
    <property type="match status" value="1"/>
</dbReference>
<accession>A0ABX0WBV6</accession>
<evidence type="ECO:0000313" key="1">
    <source>
        <dbReference type="EMBL" id="NIZ62946.1"/>
    </source>
</evidence>
<dbReference type="EMBL" id="QHLQ01000024">
    <property type="protein sequence ID" value="NIZ62946.1"/>
    <property type="molecule type" value="Genomic_DNA"/>
</dbReference>
<organism evidence="1 2">
    <name type="scientific">Parasedimentitalea denitrificans</name>
    <dbReference type="NCBI Taxonomy" id="2211118"/>
    <lineage>
        <taxon>Bacteria</taxon>
        <taxon>Pseudomonadati</taxon>
        <taxon>Pseudomonadota</taxon>
        <taxon>Alphaproteobacteria</taxon>
        <taxon>Rhodobacterales</taxon>
        <taxon>Paracoccaceae</taxon>
        <taxon>Parasedimentitalea</taxon>
    </lineage>
</organism>
<dbReference type="Gene3D" id="3.40.50.1820">
    <property type="entry name" value="alpha/beta hydrolase"/>
    <property type="match status" value="1"/>
</dbReference>
<reference evidence="1 2" key="1">
    <citation type="submission" date="2018-05" db="EMBL/GenBank/DDBJ databases">
        <authorList>
            <person name="Zhang Y.-J."/>
        </authorList>
    </citation>
    <scope>NUCLEOTIDE SEQUENCE [LARGE SCALE GENOMIC DNA]</scope>
    <source>
        <strain evidence="1 2">CY04</strain>
    </source>
</reference>
<protein>
    <recommendedName>
        <fullName evidence="3">Esterase/lipase superfamily enzyme</fullName>
    </recommendedName>
</protein>
<comment type="caution">
    <text evidence="1">The sequence shown here is derived from an EMBL/GenBank/DDBJ whole genome shotgun (WGS) entry which is preliminary data.</text>
</comment>
<dbReference type="PROSITE" id="PS51257">
    <property type="entry name" value="PROKAR_LIPOPROTEIN"/>
    <property type="match status" value="1"/>
</dbReference>
<dbReference type="SUPFAM" id="SSF53474">
    <property type="entry name" value="alpha/beta-Hydrolases"/>
    <property type="match status" value="1"/>
</dbReference>
<gene>
    <name evidence="1" type="ORF">DL239_18430</name>
</gene>
<name>A0ABX0WBV6_9RHOB</name>
<evidence type="ECO:0000313" key="2">
    <source>
        <dbReference type="Proteomes" id="UP001429564"/>
    </source>
</evidence>
<dbReference type="InterPro" id="IPR029058">
    <property type="entry name" value="AB_hydrolase_fold"/>
</dbReference>
<evidence type="ECO:0008006" key="3">
    <source>
        <dbReference type="Google" id="ProtNLM"/>
    </source>
</evidence>
<dbReference type="InterPro" id="IPR010297">
    <property type="entry name" value="DUF900_hydrolase"/>
</dbReference>